<dbReference type="Proteomes" id="UP001597399">
    <property type="component" value="Unassembled WGS sequence"/>
</dbReference>
<gene>
    <name evidence="2" type="ORF">ACFSUE_10370</name>
</gene>
<dbReference type="EMBL" id="JBHUMQ010000024">
    <property type="protein sequence ID" value="MFD2694029.1"/>
    <property type="molecule type" value="Genomic_DNA"/>
</dbReference>
<dbReference type="InterPro" id="IPR005656">
    <property type="entry name" value="MmgE_PrpD"/>
</dbReference>
<evidence type="ECO:0000256" key="1">
    <source>
        <dbReference type="ARBA" id="ARBA00006174"/>
    </source>
</evidence>
<comment type="similarity">
    <text evidence="1">Belongs to the PrpD family.</text>
</comment>
<comment type="caution">
    <text evidence="2">The sequence shown here is derived from an EMBL/GenBank/DDBJ whole genome shotgun (WGS) entry which is preliminary data.</text>
</comment>
<accession>A0ABW5S2Y5</accession>
<dbReference type="RefSeq" id="WP_253063401.1">
    <property type="nucleotide sequence ID" value="NZ_JAMXWM010000020.1"/>
</dbReference>
<dbReference type="PANTHER" id="PTHR16943">
    <property type="entry name" value="2-METHYLCITRATE DEHYDRATASE-RELATED"/>
    <property type="match status" value="1"/>
</dbReference>
<dbReference type="InterPro" id="IPR036148">
    <property type="entry name" value="MmgE/PrpD_sf"/>
</dbReference>
<keyword evidence="3" id="KW-1185">Reference proteome</keyword>
<dbReference type="PANTHER" id="PTHR16943:SF8">
    <property type="entry name" value="2-METHYLCITRATE DEHYDRATASE"/>
    <property type="match status" value="1"/>
</dbReference>
<dbReference type="InterPro" id="IPR042183">
    <property type="entry name" value="MmgE/PrpD_sf_1"/>
</dbReference>
<proteinExistence type="inferred from homology"/>
<evidence type="ECO:0000313" key="3">
    <source>
        <dbReference type="Proteomes" id="UP001597399"/>
    </source>
</evidence>
<dbReference type="Gene3D" id="1.10.4100.10">
    <property type="entry name" value="2-methylcitrate dehydratase PrpD"/>
    <property type="match status" value="1"/>
</dbReference>
<evidence type="ECO:0000313" key="2">
    <source>
        <dbReference type="EMBL" id="MFD2694029.1"/>
    </source>
</evidence>
<name>A0ABW5S2Y5_9BACL</name>
<sequence>MRPAPLAQLPPQPQSGTFKHLSDPRMAQVLILAATQSAGLRFQFGTAVKPLHAGLAAVFAYETIEEAGIAGSTKLFDEANGFFHVYESANPDMAKWKHTWGKTWRIVSPGLWFKCHTFCSAAIQGADAAQSLYRAYRFEATDIARVDVLFPKNGDSALIRAPQTGEEGALQH</sequence>
<dbReference type="SUPFAM" id="SSF103378">
    <property type="entry name" value="2-methylcitrate dehydratase PrpD"/>
    <property type="match status" value="1"/>
</dbReference>
<organism evidence="2 3">
    <name type="scientific">Sporolactobacillus shoreicorticis</name>
    <dbReference type="NCBI Taxonomy" id="1923877"/>
    <lineage>
        <taxon>Bacteria</taxon>
        <taxon>Bacillati</taxon>
        <taxon>Bacillota</taxon>
        <taxon>Bacilli</taxon>
        <taxon>Bacillales</taxon>
        <taxon>Sporolactobacillaceae</taxon>
        <taxon>Sporolactobacillus</taxon>
    </lineage>
</organism>
<protein>
    <submittedName>
        <fullName evidence="2">Uncharacterized protein</fullName>
    </submittedName>
</protein>
<reference evidence="3" key="1">
    <citation type="journal article" date="2019" name="Int. J. Syst. Evol. Microbiol.">
        <title>The Global Catalogue of Microorganisms (GCM) 10K type strain sequencing project: providing services to taxonomists for standard genome sequencing and annotation.</title>
        <authorList>
            <consortium name="The Broad Institute Genomics Platform"/>
            <consortium name="The Broad Institute Genome Sequencing Center for Infectious Disease"/>
            <person name="Wu L."/>
            <person name="Ma J."/>
        </authorList>
    </citation>
    <scope>NUCLEOTIDE SEQUENCE [LARGE SCALE GENOMIC DNA]</scope>
    <source>
        <strain evidence="3">TISTR 2466</strain>
    </source>
</reference>